<comment type="caution">
    <text evidence="14">The sequence shown here is derived from an EMBL/GenBank/DDBJ whole genome shotgun (WGS) entry which is preliminary data.</text>
</comment>
<dbReference type="InterPro" id="IPR014001">
    <property type="entry name" value="Helicase_ATP-bd"/>
</dbReference>
<dbReference type="Proteomes" id="UP000055045">
    <property type="component" value="Unassembled WGS sequence"/>
</dbReference>
<feature type="region of interest" description="Disordered" evidence="11">
    <location>
        <begin position="311"/>
        <end position="399"/>
    </location>
</feature>
<evidence type="ECO:0000256" key="9">
    <source>
        <dbReference type="ARBA" id="ARBA00023125"/>
    </source>
</evidence>
<keyword evidence="7" id="KW-0067">ATP-binding</keyword>
<keyword evidence="15" id="KW-1185">Reference proteome</keyword>
<dbReference type="GO" id="GO:0003677">
    <property type="term" value="F:DNA binding"/>
    <property type="evidence" value="ECO:0007669"/>
    <property type="project" value="UniProtKB-KW"/>
</dbReference>
<dbReference type="InterPro" id="IPR000330">
    <property type="entry name" value="SNF2_N"/>
</dbReference>
<keyword evidence="5" id="KW-0378">Hydrolase</keyword>
<feature type="domain" description="Helicase ATP-binding" evidence="12">
    <location>
        <begin position="593"/>
        <end position="760"/>
    </location>
</feature>
<evidence type="ECO:0000256" key="7">
    <source>
        <dbReference type="ARBA" id="ARBA00022840"/>
    </source>
</evidence>
<sequence length="1159" mass="128910">MDASVNNTPPRDIKTIPSTPPGEDYETIATLPAITPSQRLTQPTQLLEHPYSRQNTTVIQVAASSPIGPASSPPRRVQGGLLSSLIAPSGTQFRPPASGPTKRTPTFDLDDGPTYRGGSSDEEYLQSTDIKPSTFAKTIRSPEKEKIMESPVRSDTGPMDRFREITASAMYDPKNPGTAIKRTADQMSPPAPKGVAMKKARQDAPSRAQPVEVPDILLHEINDFRIRVKVERILKVMPHMTVKASMDAVLKAKGNYDDALQSLANMDAANQENGPVVIQSSDDELSASPATGPVPMAKQNIKARGTIQDKWAAMKQPKGQDSDDEGKPRRRLIRGPKSEGSSRAVSPVRSITINGDSPPKKKLGRLQKGRKAPSPDRSESPEAMMSDSDDSNVQVQESTAGGLDSKVLKFLNTCSVPDLADIASIPEETAQIIISNRPYETLDAARVVSAPVTETVKPKGKRGGKAPKPIGDKIVDKCIDMWTGYNAIDALVSEVAALGKPVADEMKKWGVDTFGKKGDLEITNIAPAPAPAKSEHDSGIATPASERQSSESDEESGKLVVSKRKSRFISQPAIMADDLVMKDYQIVGINWLALLFEKKLSCILADDMGLGKTCQVIGFLAHLFEKGIKGPHLIVVPSSTIENWLREFQKFCPVLNVMPYYAGLNERALIREEIEERRDEINVVITTYTIAKAKLDAKFLRDMDFTVCVYDEGHMLKNHQSQLYEKLIRIRARFRLLLTGTPLQNNLQELASLLGFILPSVFQEHKEDLHAVFSNKAKTTDESQAALLSQQRIERAKSMMKPFILRRKKHQVIDLPAKHSHVGWCQMKPSQVKIYAHEQEQVRQLLEDREAGKKTGSKSANILMKLRQAAIHPLLARRHYTNEILQKMAKACLKEDKWSLSDPKIIFEELKPYNDFECHHMCVENPNSLGKFKLKNDEWMDSGKVEHLKELLTRFIANGDRTLIFSQFTMVMDILEHVLETLKIEFVRLDGRTNVEDRQSILDAFHERTEIPVFLLSTKAGGAGINLACANRVIIFDSSFNPQEDVQAENRAHRVGQTREVEVYRLVTKKTIEEQIYSMGQTKLALDQAVAGDDEASAKKGEEAGMKVVEGMMMAELKKKQKKNKKKKKKKKKVHWSFCCEDLHGDADDAFNTVPNMAQ</sequence>
<dbReference type="FunFam" id="3.40.50.10810:FF:000014">
    <property type="entry name" value="SWI/SNF-related matrix-associated actin-dependent regulator of chromatin subfamily A containing DEAD/H box 1"/>
    <property type="match status" value="1"/>
</dbReference>
<evidence type="ECO:0000313" key="14">
    <source>
        <dbReference type="EMBL" id="KUM66352.1"/>
    </source>
</evidence>
<dbReference type="Pfam" id="PF00176">
    <property type="entry name" value="SNF2-rel_dom"/>
    <property type="match status" value="1"/>
</dbReference>
<dbReference type="PROSITE" id="PS51194">
    <property type="entry name" value="HELICASE_CTER"/>
    <property type="match status" value="1"/>
</dbReference>
<dbReference type="InterPro" id="IPR049730">
    <property type="entry name" value="SNF2/RAD54-like_C"/>
</dbReference>
<dbReference type="SMART" id="SM00490">
    <property type="entry name" value="HELICc"/>
    <property type="match status" value="1"/>
</dbReference>
<feature type="compositionally biased region" description="Basic residues" evidence="11">
    <location>
        <begin position="360"/>
        <end position="371"/>
    </location>
</feature>
<dbReference type="SMART" id="SM00487">
    <property type="entry name" value="DEXDc"/>
    <property type="match status" value="1"/>
</dbReference>
<dbReference type="STRING" id="48697.A0A117NS34"/>
<comment type="similarity">
    <text evidence="2">Belongs to the SNF2/RAD54 helicase family.</text>
</comment>
<keyword evidence="10" id="KW-0539">Nucleus</keyword>
<feature type="region of interest" description="Disordered" evidence="11">
    <location>
        <begin position="527"/>
        <end position="558"/>
    </location>
</feature>
<keyword evidence="6" id="KW-0347">Helicase</keyword>
<dbReference type="SUPFAM" id="SSF52540">
    <property type="entry name" value="P-loop containing nucleoside triphosphate hydrolases"/>
    <property type="match status" value="2"/>
</dbReference>
<dbReference type="Pfam" id="PF00271">
    <property type="entry name" value="Helicase_C"/>
    <property type="match status" value="1"/>
</dbReference>
<dbReference type="InterPro" id="IPR027417">
    <property type="entry name" value="P-loop_NTPase"/>
</dbReference>
<dbReference type="EMBL" id="LLXE01000010">
    <property type="protein sequence ID" value="KUM66352.1"/>
    <property type="molecule type" value="Genomic_DNA"/>
</dbReference>
<feature type="compositionally biased region" description="Polar residues" evidence="11">
    <location>
        <begin position="339"/>
        <end position="355"/>
    </location>
</feature>
<dbReference type="PROSITE" id="PS51192">
    <property type="entry name" value="HELICASE_ATP_BIND_1"/>
    <property type="match status" value="1"/>
</dbReference>
<protein>
    <recommendedName>
        <fullName evidence="3">DNA helicase</fullName>
        <ecNumber evidence="3">3.6.4.12</ecNumber>
    </recommendedName>
</protein>
<evidence type="ECO:0000256" key="10">
    <source>
        <dbReference type="ARBA" id="ARBA00023242"/>
    </source>
</evidence>
<evidence type="ECO:0000256" key="8">
    <source>
        <dbReference type="ARBA" id="ARBA00022853"/>
    </source>
</evidence>
<dbReference type="EC" id="3.6.4.12" evidence="3"/>
<dbReference type="InterPro" id="IPR038718">
    <property type="entry name" value="SNF2-like_sf"/>
</dbReference>
<organism evidence="14 15">
    <name type="scientific">Penicillium freii</name>
    <dbReference type="NCBI Taxonomy" id="48697"/>
    <lineage>
        <taxon>Eukaryota</taxon>
        <taxon>Fungi</taxon>
        <taxon>Dikarya</taxon>
        <taxon>Ascomycota</taxon>
        <taxon>Pezizomycotina</taxon>
        <taxon>Eurotiomycetes</taxon>
        <taxon>Eurotiomycetidae</taxon>
        <taxon>Eurotiales</taxon>
        <taxon>Aspergillaceae</taxon>
        <taxon>Penicillium</taxon>
    </lineage>
</organism>
<dbReference type="GO" id="GO:0016787">
    <property type="term" value="F:hydrolase activity"/>
    <property type="evidence" value="ECO:0007669"/>
    <property type="project" value="UniProtKB-KW"/>
</dbReference>
<dbReference type="PANTHER" id="PTHR10799">
    <property type="entry name" value="SNF2/RAD54 HELICASE FAMILY"/>
    <property type="match status" value="1"/>
</dbReference>
<dbReference type="GO" id="GO:0005694">
    <property type="term" value="C:chromosome"/>
    <property type="evidence" value="ECO:0007669"/>
    <property type="project" value="UniProtKB-ARBA"/>
</dbReference>
<feature type="compositionally biased region" description="Polar residues" evidence="11">
    <location>
        <begin position="35"/>
        <end position="45"/>
    </location>
</feature>
<evidence type="ECO:0000259" key="13">
    <source>
        <dbReference type="PROSITE" id="PS51194"/>
    </source>
</evidence>
<feature type="region of interest" description="Disordered" evidence="11">
    <location>
        <begin position="1"/>
        <end position="52"/>
    </location>
</feature>
<evidence type="ECO:0000256" key="4">
    <source>
        <dbReference type="ARBA" id="ARBA00022741"/>
    </source>
</evidence>
<dbReference type="GO" id="GO:0003678">
    <property type="term" value="F:DNA helicase activity"/>
    <property type="evidence" value="ECO:0007669"/>
    <property type="project" value="UniProtKB-EC"/>
</dbReference>
<dbReference type="GO" id="GO:0005524">
    <property type="term" value="F:ATP binding"/>
    <property type="evidence" value="ECO:0007669"/>
    <property type="project" value="UniProtKB-KW"/>
</dbReference>
<feature type="domain" description="Helicase C-terminal" evidence="13">
    <location>
        <begin position="947"/>
        <end position="1097"/>
    </location>
</feature>
<name>A0A117NS34_PENFR</name>
<keyword evidence="8" id="KW-0156">Chromatin regulator</keyword>
<dbReference type="Gene3D" id="3.40.50.300">
    <property type="entry name" value="P-loop containing nucleotide triphosphate hydrolases"/>
    <property type="match status" value="1"/>
</dbReference>
<dbReference type="CDD" id="cd18793">
    <property type="entry name" value="SF2_C_SNF"/>
    <property type="match status" value="1"/>
</dbReference>
<evidence type="ECO:0000256" key="2">
    <source>
        <dbReference type="ARBA" id="ARBA00007025"/>
    </source>
</evidence>
<comment type="subcellular location">
    <subcellularLocation>
        <location evidence="1">Nucleus</location>
    </subcellularLocation>
</comment>
<dbReference type="Gene3D" id="3.40.50.10810">
    <property type="entry name" value="Tandem AAA-ATPase domain"/>
    <property type="match status" value="1"/>
</dbReference>
<evidence type="ECO:0000256" key="1">
    <source>
        <dbReference type="ARBA" id="ARBA00004123"/>
    </source>
</evidence>
<keyword evidence="9" id="KW-0238">DNA-binding</keyword>
<dbReference type="GO" id="GO:0140658">
    <property type="term" value="F:ATP-dependent chromatin remodeler activity"/>
    <property type="evidence" value="ECO:0007669"/>
    <property type="project" value="UniProtKB-ARBA"/>
</dbReference>
<feature type="region of interest" description="Disordered" evidence="11">
    <location>
        <begin position="86"/>
        <end position="125"/>
    </location>
</feature>
<proteinExistence type="inferred from homology"/>
<evidence type="ECO:0000256" key="3">
    <source>
        <dbReference type="ARBA" id="ARBA00012551"/>
    </source>
</evidence>
<dbReference type="GO" id="GO:0005634">
    <property type="term" value="C:nucleus"/>
    <property type="evidence" value="ECO:0007669"/>
    <property type="project" value="UniProtKB-SubCell"/>
</dbReference>
<evidence type="ECO:0000259" key="12">
    <source>
        <dbReference type="PROSITE" id="PS51192"/>
    </source>
</evidence>
<dbReference type="InterPro" id="IPR001650">
    <property type="entry name" value="Helicase_C-like"/>
</dbReference>
<evidence type="ECO:0000256" key="6">
    <source>
        <dbReference type="ARBA" id="ARBA00022806"/>
    </source>
</evidence>
<accession>A0A117NS34</accession>
<reference evidence="14 15" key="1">
    <citation type="submission" date="2015-10" db="EMBL/GenBank/DDBJ databases">
        <title>Genome sequencing of Penicillium freii.</title>
        <authorList>
            <person name="Nguyen H.D."/>
            <person name="Visagie C.M."/>
            <person name="Seifert K.A."/>
        </authorList>
    </citation>
    <scope>NUCLEOTIDE SEQUENCE [LARGE SCALE GENOMIC DNA]</scope>
    <source>
        <strain evidence="14 15">DAOM 242723</strain>
    </source>
</reference>
<dbReference type="AlphaFoldDB" id="A0A117NS34"/>
<feature type="region of interest" description="Disordered" evidence="11">
    <location>
        <begin position="281"/>
        <end position="300"/>
    </location>
</feature>
<evidence type="ECO:0000313" key="15">
    <source>
        <dbReference type="Proteomes" id="UP000055045"/>
    </source>
</evidence>
<feature type="compositionally biased region" description="Basic and acidic residues" evidence="11">
    <location>
        <begin position="318"/>
        <end position="327"/>
    </location>
</feature>
<evidence type="ECO:0000256" key="11">
    <source>
        <dbReference type="SAM" id="MobiDB-lite"/>
    </source>
</evidence>
<evidence type="ECO:0000256" key="5">
    <source>
        <dbReference type="ARBA" id="ARBA00022801"/>
    </source>
</evidence>
<keyword evidence="4" id="KW-0547">Nucleotide-binding</keyword>
<gene>
    <name evidence="14" type="ORF">ACN42_g711</name>
</gene>